<proteinExistence type="predicted"/>
<dbReference type="RefSeq" id="WP_136772466.1">
    <property type="nucleotide sequence ID" value="NZ_CP156074.1"/>
</dbReference>
<gene>
    <name evidence="3" type="ORF">FAZ21_06455</name>
</gene>
<keyword evidence="1" id="KW-0732">Signal</keyword>
<dbReference type="OrthoDB" id="6975458at2"/>
<feature type="domain" description="Ice-binding protein C-terminal" evidence="2">
    <location>
        <begin position="200"/>
        <end position="222"/>
    </location>
</feature>
<sequence>MKARYLAALGGLLWWNVAAAQPATIDVGQALLNYDSSNFTFLTFDYDTPEQRFQPLYTQVAGGIDMRFDQFRLEHTTNQPDDIGLGMVGFYEALFDFQAKPGYRIDGYTVSYSGRYQIEHAGEVKLGLFDDPFLQETQPSTMKSFEQSIHLDGAAMPLLYGHLAAIAQATGDMSPQAFTTIPGYAYLELDSIRLVALTSPVPEPATGLLVLAGAGLLTVRRRLAKRTV</sequence>
<dbReference type="InterPro" id="IPR013424">
    <property type="entry name" value="Ice-binding_C"/>
</dbReference>
<dbReference type="Pfam" id="PF07589">
    <property type="entry name" value="PEP-CTERM"/>
    <property type="match status" value="1"/>
</dbReference>
<feature type="signal peptide" evidence="1">
    <location>
        <begin position="1"/>
        <end position="20"/>
    </location>
</feature>
<protein>
    <submittedName>
        <fullName evidence="3">PEP-CTERM sorting domain-containing protein</fullName>
    </submittedName>
</protein>
<dbReference type="AlphaFoldDB" id="A0A4U0Q3A7"/>
<keyword evidence="4" id="KW-1185">Reference proteome</keyword>
<dbReference type="Proteomes" id="UP000310016">
    <property type="component" value="Unassembled WGS sequence"/>
</dbReference>
<evidence type="ECO:0000313" key="3">
    <source>
        <dbReference type="EMBL" id="TJZ75553.1"/>
    </source>
</evidence>
<name>A0A4U0Q3A7_9NEIS</name>
<evidence type="ECO:0000256" key="1">
    <source>
        <dbReference type="SAM" id="SignalP"/>
    </source>
</evidence>
<dbReference type="EMBL" id="SUMF01000004">
    <property type="protein sequence ID" value="TJZ75553.1"/>
    <property type="molecule type" value="Genomic_DNA"/>
</dbReference>
<comment type="caution">
    <text evidence="3">The sequence shown here is derived from an EMBL/GenBank/DDBJ whole genome shotgun (WGS) entry which is preliminary data.</text>
</comment>
<organism evidence="3 4">
    <name type="scientific">Chitiniphilus eburneus</name>
    <dbReference type="NCBI Taxonomy" id="2571148"/>
    <lineage>
        <taxon>Bacteria</taxon>
        <taxon>Pseudomonadati</taxon>
        <taxon>Pseudomonadota</taxon>
        <taxon>Betaproteobacteria</taxon>
        <taxon>Neisseriales</taxon>
        <taxon>Chitinibacteraceae</taxon>
        <taxon>Chitiniphilus</taxon>
    </lineage>
</organism>
<accession>A0A4U0Q3A7</accession>
<reference evidence="3 4" key="1">
    <citation type="submission" date="2019-04" db="EMBL/GenBank/DDBJ databases">
        <title>Chitiniphilus eburnea sp. nov., a novel chitinolytic bacterium isolated from aquaculture sludge.</title>
        <authorList>
            <person name="Sheng M."/>
        </authorList>
    </citation>
    <scope>NUCLEOTIDE SEQUENCE [LARGE SCALE GENOMIC DNA]</scope>
    <source>
        <strain evidence="3 4">HX-2-15</strain>
    </source>
</reference>
<evidence type="ECO:0000259" key="2">
    <source>
        <dbReference type="Pfam" id="PF07589"/>
    </source>
</evidence>
<dbReference type="NCBIfam" id="TIGR02595">
    <property type="entry name" value="PEP_CTERM"/>
    <property type="match status" value="1"/>
</dbReference>
<evidence type="ECO:0000313" key="4">
    <source>
        <dbReference type="Proteomes" id="UP000310016"/>
    </source>
</evidence>
<feature type="chain" id="PRO_5020809191" evidence="1">
    <location>
        <begin position="21"/>
        <end position="228"/>
    </location>
</feature>